<dbReference type="OrthoDB" id="9814946at2"/>
<dbReference type="InterPro" id="IPR036237">
    <property type="entry name" value="Xyl_isomerase-like_sf"/>
</dbReference>
<dbReference type="Pfam" id="PF01261">
    <property type="entry name" value="AP_endonuc_2"/>
    <property type="match status" value="1"/>
</dbReference>
<dbReference type="AlphaFoldDB" id="A0A1M4TPW9"/>
<evidence type="ECO:0000313" key="2">
    <source>
        <dbReference type="EMBL" id="SHE46511.1"/>
    </source>
</evidence>
<keyword evidence="2" id="KW-0413">Isomerase</keyword>
<evidence type="ECO:0000259" key="1">
    <source>
        <dbReference type="Pfam" id="PF01261"/>
    </source>
</evidence>
<dbReference type="Proteomes" id="UP000184088">
    <property type="component" value="Unassembled WGS sequence"/>
</dbReference>
<name>A0A1M4TPW9_9THEO</name>
<dbReference type="PANTHER" id="PTHR12110">
    <property type="entry name" value="HYDROXYPYRUVATE ISOMERASE"/>
    <property type="match status" value="1"/>
</dbReference>
<dbReference type="Gene3D" id="3.20.20.150">
    <property type="entry name" value="Divalent-metal-dependent TIM barrel enzymes"/>
    <property type="match status" value="1"/>
</dbReference>
<gene>
    <name evidence="2" type="ORF">SAMN02746089_00273</name>
</gene>
<feature type="domain" description="Xylose isomerase-like TIM barrel" evidence="1">
    <location>
        <begin position="18"/>
        <end position="279"/>
    </location>
</feature>
<evidence type="ECO:0000313" key="3">
    <source>
        <dbReference type="Proteomes" id="UP000184088"/>
    </source>
</evidence>
<keyword evidence="3" id="KW-1185">Reference proteome</keyword>
<dbReference type="PANTHER" id="PTHR12110:SF41">
    <property type="entry name" value="INOSOSE DEHYDRATASE"/>
    <property type="match status" value="1"/>
</dbReference>
<dbReference type="EMBL" id="FQVH01000002">
    <property type="protein sequence ID" value="SHE46511.1"/>
    <property type="molecule type" value="Genomic_DNA"/>
</dbReference>
<reference evidence="2 3" key="1">
    <citation type="submission" date="2016-11" db="EMBL/GenBank/DDBJ databases">
        <authorList>
            <person name="Jaros S."/>
            <person name="Januszkiewicz K."/>
            <person name="Wedrychowicz H."/>
        </authorList>
    </citation>
    <scope>NUCLEOTIDE SEQUENCE [LARGE SCALE GENOMIC DNA]</scope>
    <source>
        <strain evidence="2 3">DSM 17918</strain>
    </source>
</reference>
<protein>
    <submittedName>
        <fullName evidence="2">Sugar phosphate isomerase/epimerase</fullName>
    </submittedName>
</protein>
<dbReference type="RefSeq" id="WP_073341303.1">
    <property type="nucleotide sequence ID" value="NZ_FQVH01000002.1"/>
</dbReference>
<dbReference type="SUPFAM" id="SSF51658">
    <property type="entry name" value="Xylose isomerase-like"/>
    <property type="match status" value="1"/>
</dbReference>
<sequence length="283" mass="31467">MKIGVMVDSFRLPLKEGIKKAKELGAEGIQIYAVSGEMAPENMSSSKRKELLNYIKDNGLVVSALCGDLGGHGFAIKEDNPARIERSKRIMDLAKDLETSVVTTHIGVIPSDPNHDRFKVLQEACEQLGEYGDKVGAYFAIETGPEKTETLKRFLDSLHSRGVKVNYDPANLVMVSGDDPVKGVYNLKDYIVHTHAKDGIMKKQSDPEVVYGFFAEGGIEDFRLEDYFVEVPLGKGQVDFPAYIKALRDIGFDGFLTIEREVGENPEKDIREAVDFLKAVLKY</sequence>
<proteinExistence type="predicted"/>
<dbReference type="InterPro" id="IPR013022">
    <property type="entry name" value="Xyl_isomerase-like_TIM-brl"/>
</dbReference>
<accession>A0A1M4TPW9</accession>
<dbReference type="GO" id="GO:0016853">
    <property type="term" value="F:isomerase activity"/>
    <property type="evidence" value="ECO:0007669"/>
    <property type="project" value="UniProtKB-KW"/>
</dbReference>
<dbReference type="InterPro" id="IPR050312">
    <property type="entry name" value="IolE/XylAMocC-like"/>
</dbReference>
<organism evidence="2 3">
    <name type="scientific">Caldanaerobius fijiensis DSM 17918</name>
    <dbReference type="NCBI Taxonomy" id="1121256"/>
    <lineage>
        <taxon>Bacteria</taxon>
        <taxon>Bacillati</taxon>
        <taxon>Bacillota</taxon>
        <taxon>Clostridia</taxon>
        <taxon>Thermoanaerobacterales</taxon>
        <taxon>Thermoanaerobacteraceae</taxon>
        <taxon>Caldanaerobius</taxon>
    </lineage>
</organism>
<dbReference type="STRING" id="1121256.SAMN02746089_00273"/>